<comment type="similarity">
    <text evidence="1">Belongs to the sigma-70 factor family. ECF subfamily.</text>
</comment>
<dbReference type="InterPro" id="IPR013249">
    <property type="entry name" value="RNA_pol_sigma70_r4_t2"/>
</dbReference>
<dbReference type="SUPFAM" id="SSF88946">
    <property type="entry name" value="Sigma2 domain of RNA polymerase sigma factors"/>
    <property type="match status" value="1"/>
</dbReference>
<feature type="domain" description="RNA polymerase sigma-70 region 2" evidence="6">
    <location>
        <begin position="13"/>
        <end position="72"/>
    </location>
</feature>
<dbReference type="GO" id="GO:0016987">
    <property type="term" value="F:sigma factor activity"/>
    <property type="evidence" value="ECO:0007669"/>
    <property type="project" value="UniProtKB-KW"/>
</dbReference>
<organism evidence="8 9">
    <name type="scientific">Parasphingopyxis marina</name>
    <dbReference type="NCBI Taxonomy" id="2761622"/>
    <lineage>
        <taxon>Bacteria</taxon>
        <taxon>Pseudomonadati</taxon>
        <taxon>Pseudomonadota</taxon>
        <taxon>Alphaproteobacteria</taxon>
        <taxon>Sphingomonadales</taxon>
        <taxon>Sphingomonadaceae</taxon>
        <taxon>Parasphingopyxis</taxon>
    </lineage>
</organism>
<evidence type="ECO:0000256" key="1">
    <source>
        <dbReference type="ARBA" id="ARBA00010641"/>
    </source>
</evidence>
<evidence type="ECO:0000313" key="9">
    <source>
        <dbReference type="Proteomes" id="UP000564378"/>
    </source>
</evidence>
<feature type="region of interest" description="Disordered" evidence="5">
    <location>
        <begin position="75"/>
        <end position="99"/>
    </location>
</feature>
<dbReference type="PANTHER" id="PTHR43133">
    <property type="entry name" value="RNA POLYMERASE ECF-TYPE SIGMA FACTO"/>
    <property type="match status" value="1"/>
</dbReference>
<proteinExistence type="inferred from homology"/>
<dbReference type="Gene3D" id="1.10.1740.10">
    <property type="match status" value="1"/>
</dbReference>
<dbReference type="Proteomes" id="UP000564378">
    <property type="component" value="Unassembled WGS sequence"/>
</dbReference>
<dbReference type="GO" id="GO:0006352">
    <property type="term" value="P:DNA-templated transcription initiation"/>
    <property type="evidence" value="ECO:0007669"/>
    <property type="project" value="InterPro"/>
</dbReference>
<sequence>MKQGLEAVYLAERDALLRFLRARGAGAGAEDLLQELWIRIDRAASGPIADPRSYLFRAANNLMLDRLRSSGRRQEREREWTRLSQDEEHGASDAPSAERRIASRQTLEAARDALDALGERTAAIFRRHRLDGIGQRQIAAEMGLSLSAVEKHLQKAYRAMIAFRRDLDADIE</sequence>
<evidence type="ECO:0000256" key="2">
    <source>
        <dbReference type="ARBA" id="ARBA00023015"/>
    </source>
</evidence>
<evidence type="ECO:0000313" key="8">
    <source>
        <dbReference type="EMBL" id="MBC2776644.1"/>
    </source>
</evidence>
<evidence type="ECO:0000256" key="3">
    <source>
        <dbReference type="ARBA" id="ARBA00023082"/>
    </source>
</evidence>
<keyword evidence="3" id="KW-0731">Sigma factor</keyword>
<dbReference type="InterPro" id="IPR036388">
    <property type="entry name" value="WH-like_DNA-bd_sf"/>
</dbReference>
<keyword evidence="2" id="KW-0805">Transcription regulation</keyword>
<evidence type="ECO:0000259" key="7">
    <source>
        <dbReference type="Pfam" id="PF08281"/>
    </source>
</evidence>
<dbReference type="Pfam" id="PF04542">
    <property type="entry name" value="Sigma70_r2"/>
    <property type="match status" value="1"/>
</dbReference>
<evidence type="ECO:0000256" key="5">
    <source>
        <dbReference type="SAM" id="MobiDB-lite"/>
    </source>
</evidence>
<dbReference type="AlphaFoldDB" id="A0A842HYS2"/>
<dbReference type="Gene3D" id="1.10.10.10">
    <property type="entry name" value="Winged helix-like DNA-binding domain superfamily/Winged helix DNA-binding domain"/>
    <property type="match status" value="1"/>
</dbReference>
<dbReference type="EMBL" id="JACJVJ010000001">
    <property type="protein sequence ID" value="MBC2776644.1"/>
    <property type="molecule type" value="Genomic_DNA"/>
</dbReference>
<evidence type="ECO:0000256" key="4">
    <source>
        <dbReference type="ARBA" id="ARBA00023163"/>
    </source>
</evidence>
<feature type="domain" description="RNA polymerase sigma factor 70 region 4 type 2" evidence="7">
    <location>
        <begin position="108"/>
        <end position="160"/>
    </location>
</feature>
<dbReference type="InterPro" id="IPR013324">
    <property type="entry name" value="RNA_pol_sigma_r3/r4-like"/>
</dbReference>
<keyword evidence="4" id="KW-0804">Transcription</keyword>
<dbReference type="InterPro" id="IPR039425">
    <property type="entry name" value="RNA_pol_sigma-70-like"/>
</dbReference>
<name>A0A842HYS2_9SPHN</name>
<comment type="caution">
    <text evidence="8">The sequence shown here is derived from an EMBL/GenBank/DDBJ whole genome shotgun (WGS) entry which is preliminary data.</text>
</comment>
<dbReference type="GO" id="GO:0003677">
    <property type="term" value="F:DNA binding"/>
    <property type="evidence" value="ECO:0007669"/>
    <property type="project" value="InterPro"/>
</dbReference>
<dbReference type="SUPFAM" id="SSF88659">
    <property type="entry name" value="Sigma3 and sigma4 domains of RNA polymerase sigma factors"/>
    <property type="match status" value="1"/>
</dbReference>
<dbReference type="Pfam" id="PF08281">
    <property type="entry name" value="Sigma70_r4_2"/>
    <property type="match status" value="1"/>
</dbReference>
<reference evidence="8 9" key="1">
    <citation type="submission" date="2020-08" db="EMBL/GenBank/DDBJ databases">
        <title>Draft genome sequence of Parasphingopyxis sp. GrpM-11.</title>
        <authorList>
            <person name="Oh J."/>
            <person name="Roh D.-H."/>
        </authorList>
    </citation>
    <scope>NUCLEOTIDE SEQUENCE [LARGE SCALE GENOMIC DNA]</scope>
    <source>
        <strain evidence="8 9">GrpM-11</strain>
    </source>
</reference>
<dbReference type="RefSeq" id="WP_185799912.1">
    <property type="nucleotide sequence ID" value="NZ_JACJVJ010000001.1"/>
</dbReference>
<dbReference type="InterPro" id="IPR007627">
    <property type="entry name" value="RNA_pol_sigma70_r2"/>
</dbReference>
<dbReference type="InterPro" id="IPR013325">
    <property type="entry name" value="RNA_pol_sigma_r2"/>
</dbReference>
<dbReference type="InterPro" id="IPR014284">
    <property type="entry name" value="RNA_pol_sigma-70_dom"/>
</dbReference>
<keyword evidence="9" id="KW-1185">Reference proteome</keyword>
<evidence type="ECO:0000259" key="6">
    <source>
        <dbReference type="Pfam" id="PF04542"/>
    </source>
</evidence>
<dbReference type="NCBIfam" id="TIGR02937">
    <property type="entry name" value="sigma70-ECF"/>
    <property type="match status" value="1"/>
</dbReference>
<gene>
    <name evidence="8" type="ORF">H6P80_03320</name>
</gene>
<accession>A0A842HYS2</accession>
<dbReference type="PANTHER" id="PTHR43133:SF63">
    <property type="entry name" value="RNA POLYMERASE SIGMA FACTOR FECI-RELATED"/>
    <property type="match status" value="1"/>
</dbReference>
<protein>
    <submittedName>
        <fullName evidence="8">RNA polymerase sigma factor</fullName>
    </submittedName>
</protein>